<dbReference type="RefSeq" id="WP_212609178.1">
    <property type="nucleotide sequence ID" value="NZ_CP073910.1"/>
</dbReference>
<dbReference type="EMBL" id="CP073910">
    <property type="protein sequence ID" value="QUT05654.1"/>
    <property type="molecule type" value="Genomic_DNA"/>
</dbReference>
<organism evidence="3 4">
    <name type="scientific">Sphingobium phenoxybenzoativorans</name>
    <dbReference type="NCBI Taxonomy" id="1592790"/>
    <lineage>
        <taxon>Bacteria</taxon>
        <taxon>Pseudomonadati</taxon>
        <taxon>Pseudomonadota</taxon>
        <taxon>Alphaproteobacteria</taxon>
        <taxon>Sphingomonadales</taxon>
        <taxon>Sphingomonadaceae</taxon>
        <taxon>Sphingobium</taxon>
    </lineage>
</organism>
<name>A0A975K6F9_9SPHN</name>
<keyword evidence="1" id="KW-0732">Signal</keyword>
<dbReference type="Proteomes" id="UP000681425">
    <property type="component" value="Chromosome"/>
</dbReference>
<dbReference type="InterPro" id="IPR014263">
    <property type="entry name" value="Methanolan_biosynth_EpsI"/>
</dbReference>
<evidence type="ECO:0000313" key="4">
    <source>
        <dbReference type="Proteomes" id="UP000681425"/>
    </source>
</evidence>
<feature type="domain" description="Methanolan biosynthesis EpsI" evidence="2">
    <location>
        <begin position="17"/>
        <end position="219"/>
    </location>
</feature>
<dbReference type="Pfam" id="PF11984">
    <property type="entry name" value="DUF3485"/>
    <property type="match status" value="1"/>
</dbReference>
<sequence>MIKRREILAAGLFATTAAAVSGAAAFIGANKREMPAKRGQLLERIPLAINHWQFEPSREDMIDPVVVDGAFAEALRRYDLIVARDYVDAVRQRIMLNACYMHAIQQETRFHQPESCYSTQGFQVQSLEPQVVDLGFKQLTLTRFLATRQERREVACYWMRIGKSTPETARDVRMAIFRNSLGMALPDGVMVRTSIICPPEMEIGQASAIIADFVVNLSAASALELRPFLWGDT</sequence>
<accession>A0A975K6F9</accession>
<evidence type="ECO:0000256" key="1">
    <source>
        <dbReference type="SAM" id="SignalP"/>
    </source>
</evidence>
<evidence type="ECO:0000313" key="3">
    <source>
        <dbReference type="EMBL" id="QUT05654.1"/>
    </source>
</evidence>
<reference evidence="3" key="1">
    <citation type="submission" date="2021-04" db="EMBL/GenBank/DDBJ databases">
        <title>Isolation of p-tert-butylphenol degrading bacteria Sphingobium phenoxybenzoativorans Tas13 from active sludge.</title>
        <authorList>
            <person name="Li Y."/>
        </authorList>
    </citation>
    <scope>NUCLEOTIDE SEQUENCE</scope>
    <source>
        <strain evidence="3">Tas13</strain>
    </source>
</reference>
<protein>
    <submittedName>
        <fullName evidence="3">EpsI family protein</fullName>
    </submittedName>
</protein>
<dbReference type="AlphaFoldDB" id="A0A975K6F9"/>
<gene>
    <name evidence="3" type="ORF">KFK14_22325</name>
</gene>
<evidence type="ECO:0000259" key="2">
    <source>
        <dbReference type="Pfam" id="PF11984"/>
    </source>
</evidence>
<proteinExistence type="predicted"/>
<keyword evidence="4" id="KW-1185">Reference proteome</keyword>
<dbReference type="KEGG" id="spph:KFK14_22325"/>
<feature type="signal peptide" evidence="1">
    <location>
        <begin position="1"/>
        <end position="19"/>
    </location>
</feature>
<feature type="chain" id="PRO_5037837843" evidence="1">
    <location>
        <begin position="20"/>
        <end position="233"/>
    </location>
</feature>
<dbReference type="NCBIfam" id="TIGR02914">
    <property type="entry name" value="EpsI_fam"/>
    <property type="match status" value="1"/>
</dbReference>